<name>A0A2D2PYV0_PARLV</name>
<dbReference type="InterPro" id="IPR005134">
    <property type="entry name" value="UPF0114"/>
</dbReference>
<keyword evidence="1" id="KW-0472">Membrane</keyword>
<reference evidence="3" key="2">
    <citation type="journal article" date="2022" name="Front. Microbiol.">
        <title>Comparative Genomic Analysis Revealed Distinct Molecular Components and Organization of CO2-Concentrating Mechanism in Thermophilic Cyanobacteria.</title>
        <authorList>
            <person name="Tang J."/>
            <person name="Zhou H."/>
            <person name="Yao D."/>
            <person name="Riaz S."/>
            <person name="You D."/>
            <person name="Klepacz-Smolka A."/>
            <person name="Daroch M."/>
        </authorList>
    </citation>
    <scope>NUCLEOTIDE SEQUENCE [LARGE SCALE GENOMIC DNA]</scope>
    <source>
        <strain evidence="3">PCC 6715</strain>
    </source>
</reference>
<feature type="transmembrane region" description="Helical" evidence="1">
    <location>
        <begin position="150"/>
        <end position="168"/>
    </location>
</feature>
<dbReference type="OrthoDB" id="553933at2"/>
<feature type="transmembrane region" description="Helical" evidence="1">
    <location>
        <begin position="20"/>
        <end position="45"/>
    </location>
</feature>
<feature type="transmembrane region" description="Helical" evidence="1">
    <location>
        <begin position="65"/>
        <end position="92"/>
    </location>
</feature>
<gene>
    <name evidence="2" type="ORF">BRW62_00150</name>
</gene>
<dbReference type="AlphaFoldDB" id="A0A2D2PYV0"/>
<dbReference type="PANTHER" id="PTHR31721">
    <property type="entry name" value="OS06G0710300 PROTEIN"/>
    <property type="match status" value="1"/>
</dbReference>
<organism evidence="2 3">
    <name type="scientific">Parathermosynechococcus lividus PCC 6715</name>
    <dbReference type="NCBI Taxonomy" id="1917166"/>
    <lineage>
        <taxon>Bacteria</taxon>
        <taxon>Bacillati</taxon>
        <taxon>Cyanobacteriota</taxon>
        <taxon>Cyanophyceae</taxon>
        <taxon>Acaryochloridales</taxon>
        <taxon>Thermosynechococcaceae</taxon>
        <taxon>Parathermosynechococcus</taxon>
    </lineage>
</organism>
<keyword evidence="1" id="KW-1133">Transmembrane helix</keyword>
<keyword evidence="1" id="KW-0812">Transmembrane</keyword>
<dbReference type="PANTHER" id="PTHR31721:SF4">
    <property type="entry name" value="OS06G0710300 PROTEIN"/>
    <property type="match status" value="1"/>
</dbReference>
<accession>A0A2D2PYV0</accession>
<feature type="transmembrane region" description="Helical" evidence="1">
    <location>
        <begin position="123"/>
        <end position="144"/>
    </location>
</feature>
<dbReference type="EMBL" id="CP018092">
    <property type="protein sequence ID" value="ATS17415.1"/>
    <property type="molecule type" value="Genomic_DNA"/>
</dbReference>
<dbReference type="PIRSF" id="PIRSF026509">
    <property type="entry name" value="UCP026509"/>
    <property type="match status" value="1"/>
</dbReference>
<evidence type="ECO:0008006" key="4">
    <source>
        <dbReference type="Google" id="ProtNLM"/>
    </source>
</evidence>
<proteinExistence type="predicted"/>
<sequence length="176" mass="19902">MRRMSQLERLVEPVLWYFRIFVIIPVIFSLLSTFALFILGSHEILQGLGVQFSNYGDSTIYVKTLGYIITGIDLYLIGIILLLFALGIYELFISKIDAGLSRDTNTDISLMQSQSLDKLKDKLLKTIVMALVVTFFKQLISFKVKTPLDLLLLAASILIIAISTYLMYRVSSEAHP</sequence>
<dbReference type="Pfam" id="PF03350">
    <property type="entry name" value="UPF0114"/>
    <property type="match status" value="1"/>
</dbReference>
<evidence type="ECO:0000256" key="1">
    <source>
        <dbReference type="SAM" id="Phobius"/>
    </source>
</evidence>
<dbReference type="Proteomes" id="UP000231057">
    <property type="component" value="Chromosome"/>
</dbReference>
<evidence type="ECO:0000313" key="2">
    <source>
        <dbReference type="EMBL" id="ATS17415.1"/>
    </source>
</evidence>
<keyword evidence="3" id="KW-1185">Reference proteome</keyword>
<evidence type="ECO:0000313" key="3">
    <source>
        <dbReference type="Proteomes" id="UP000231057"/>
    </source>
</evidence>
<protein>
    <recommendedName>
        <fullName evidence="4">YqhA family protein</fullName>
    </recommendedName>
</protein>
<dbReference type="KEGG" id="slw:BRW62_00150"/>
<reference evidence="2 3" key="1">
    <citation type="submission" date="2016-11" db="EMBL/GenBank/DDBJ databases">
        <title>Complete genome sequence of thermophilic cyanobacteria strain Synechococcus sp. PCC6715.</title>
        <authorList>
            <person name="Tang J."/>
            <person name="Daroch M."/>
            <person name="Liang Y."/>
            <person name="Jiang D."/>
            <person name="Shah M."/>
        </authorList>
    </citation>
    <scope>NUCLEOTIDE SEQUENCE [LARGE SCALE GENOMIC DNA]</scope>
    <source>
        <strain evidence="2 3">PCC 6715</strain>
    </source>
</reference>